<evidence type="ECO:0000256" key="11">
    <source>
        <dbReference type="ARBA" id="ARBA00024006"/>
    </source>
</evidence>
<dbReference type="Gene3D" id="3.40.47.10">
    <property type="match status" value="2"/>
</dbReference>
<evidence type="ECO:0000256" key="3">
    <source>
        <dbReference type="ARBA" id="ARBA00012356"/>
    </source>
</evidence>
<dbReference type="InterPro" id="IPR000794">
    <property type="entry name" value="Beta-ketoacyl_synthase"/>
</dbReference>
<dbReference type="EC" id="2.3.1.179" evidence="3 14"/>
<dbReference type="NCBIfam" id="NF005589">
    <property type="entry name" value="PRK07314.1"/>
    <property type="match status" value="1"/>
</dbReference>
<dbReference type="InterPro" id="IPR016039">
    <property type="entry name" value="Thiolase-like"/>
</dbReference>
<dbReference type="InterPro" id="IPR014031">
    <property type="entry name" value="Ketoacyl_synth_C"/>
</dbReference>
<keyword evidence="18" id="KW-1185">Reference proteome</keyword>
<comment type="catalytic activity">
    <reaction evidence="13 14">
        <text>a fatty acyl-[ACP] + malonyl-[ACP] + H(+) = a 3-oxoacyl-[ACP] + holo-[ACP] + CO2</text>
        <dbReference type="Rhea" id="RHEA:22836"/>
        <dbReference type="Rhea" id="RHEA-COMP:9623"/>
        <dbReference type="Rhea" id="RHEA-COMP:9685"/>
        <dbReference type="Rhea" id="RHEA-COMP:9916"/>
        <dbReference type="Rhea" id="RHEA-COMP:14125"/>
        <dbReference type="ChEBI" id="CHEBI:15378"/>
        <dbReference type="ChEBI" id="CHEBI:16526"/>
        <dbReference type="ChEBI" id="CHEBI:64479"/>
        <dbReference type="ChEBI" id="CHEBI:78449"/>
        <dbReference type="ChEBI" id="CHEBI:78776"/>
        <dbReference type="ChEBI" id="CHEBI:138651"/>
    </reaction>
</comment>
<keyword evidence="6 14" id="KW-0808">Transferase</keyword>
<dbReference type="PANTHER" id="PTHR11712">
    <property type="entry name" value="POLYKETIDE SYNTHASE-RELATED"/>
    <property type="match status" value="1"/>
</dbReference>
<dbReference type="SMART" id="SM00825">
    <property type="entry name" value="PKS_KS"/>
    <property type="match status" value="1"/>
</dbReference>
<accession>A0ABQ2F4J7</accession>
<dbReference type="CDD" id="cd00834">
    <property type="entry name" value="KAS_I_II"/>
    <property type="match status" value="1"/>
</dbReference>
<organism evidence="17 18">
    <name type="scientific">Ornithinimicrobium pekingense</name>
    <dbReference type="NCBI Taxonomy" id="384677"/>
    <lineage>
        <taxon>Bacteria</taxon>
        <taxon>Bacillati</taxon>
        <taxon>Actinomycetota</taxon>
        <taxon>Actinomycetes</taxon>
        <taxon>Micrococcales</taxon>
        <taxon>Ornithinimicrobiaceae</taxon>
        <taxon>Ornithinimicrobium</taxon>
    </lineage>
</organism>
<feature type="domain" description="Ketosynthase family 3 (KS3)" evidence="16">
    <location>
        <begin position="9"/>
        <end position="419"/>
    </location>
</feature>
<evidence type="ECO:0000313" key="17">
    <source>
        <dbReference type="EMBL" id="GGK61366.1"/>
    </source>
</evidence>
<keyword evidence="5 14" id="KW-0444">Lipid biosynthesis</keyword>
<dbReference type="RefSeq" id="WP_022920771.1">
    <property type="nucleotide sequence ID" value="NZ_BMLB01000002.1"/>
</dbReference>
<name>A0ABQ2F4J7_9MICO</name>
<reference evidence="18" key="1">
    <citation type="journal article" date="2019" name="Int. J. Syst. Evol. Microbiol.">
        <title>The Global Catalogue of Microorganisms (GCM) 10K type strain sequencing project: providing services to taxonomists for standard genome sequencing and annotation.</title>
        <authorList>
            <consortium name="The Broad Institute Genomics Platform"/>
            <consortium name="The Broad Institute Genome Sequencing Center for Infectious Disease"/>
            <person name="Wu L."/>
            <person name="Ma J."/>
        </authorList>
    </citation>
    <scope>NUCLEOTIDE SEQUENCE [LARGE SCALE GENOMIC DNA]</scope>
    <source>
        <strain evidence="18">CGMCC 1.5362</strain>
    </source>
</reference>
<comment type="caution">
    <text evidence="17">The sequence shown here is derived from an EMBL/GenBank/DDBJ whole genome shotgun (WGS) entry which is preliminary data.</text>
</comment>
<evidence type="ECO:0000256" key="9">
    <source>
        <dbReference type="ARBA" id="ARBA00023160"/>
    </source>
</evidence>
<keyword evidence="7" id="KW-0276">Fatty acid metabolism</keyword>
<dbReference type="Pfam" id="PF00109">
    <property type="entry name" value="ketoacyl-synt"/>
    <property type="match status" value="1"/>
</dbReference>
<evidence type="ECO:0000313" key="18">
    <source>
        <dbReference type="Proteomes" id="UP000662111"/>
    </source>
</evidence>
<evidence type="ECO:0000256" key="12">
    <source>
        <dbReference type="ARBA" id="ARBA00047318"/>
    </source>
</evidence>
<evidence type="ECO:0000256" key="6">
    <source>
        <dbReference type="ARBA" id="ARBA00022679"/>
    </source>
</evidence>
<evidence type="ECO:0000256" key="8">
    <source>
        <dbReference type="ARBA" id="ARBA00023098"/>
    </source>
</evidence>
<dbReference type="PIRSF" id="PIRSF000447">
    <property type="entry name" value="KAS_II"/>
    <property type="match status" value="1"/>
</dbReference>
<dbReference type="PROSITE" id="PS52004">
    <property type="entry name" value="KS3_2"/>
    <property type="match status" value="1"/>
</dbReference>
<dbReference type="Pfam" id="PF02801">
    <property type="entry name" value="Ketoacyl-synt_C"/>
    <property type="match status" value="1"/>
</dbReference>
<keyword evidence="10 14" id="KW-0012">Acyltransferase</keyword>
<dbReference type="NCBIfam" id="TIGR03150">
    <property type="entry name" value="fabF"/>
    <property type="match status" value="1"/>
</dbReference>
<dbReference type="PANTHER" id="PTHR11712:SF336">
    <property type="entry name" value="3-OXOACYL-[ACYL-CARRIER-PROTEIN] SYNTHASE, MITOCHONDRIAL"/>
    <property type="match status" value="1"/>
</dbReference>
<dbReference type="SUPFAM" id="SSF53901">
    <property type="entry name" value="Thiolase-like"/>
    <property type="match status" value="2"/>
</dbReference>
<evidence type="ECO:0000256" key="2">
    <source>
        <dbReference type="ARBA" id="ARBA00008467"/>
    </source>
</evidence>
<keyword evidence="9 14" id="KW-0275">Fatty acid biosynthesis</keyword>
<dbReference type="InterPro" id="IPR020841">
    <property type="entry name" value="PKS_Beta-ketoAc_synthase_dom"/>
</dbReference>
<dbReference type="InterPro" id="IPR017568">
    <property type="entry name" value="3-oxoacyl-ACP_synth-2"/>
</dbReference>
<comment type="catalytic activity">
    <reaction evidence="12 14">
        <text>(9Z)-hexadecenoyl-[ACP] + malonyl-[ACP] + H(+) = 3-oxo-(11Z)-octadecenoyl-[ACP] + holo-[ACP] + CO2</text>
        <dbReference type="Rhea" id="RHEA:55040"/>
        <dbReference type="Rhea" id="RHEA-COMP:9623"/>
        <dbReference type="Rhea" id="RHEA-COMP:9685"/>
        <dbReference type="Rhea" id="RHEA-COMP:10800"/>
        <dbReference type="Rhea" id="RHEA-COMP:14074"/>
        <dbReference type="ChEBI" id="CHEBI:15378"/>
        <dbReference type="ChEBI" id="CHEBI:16526"/>
        <dbReference type="ChEBI" id="CHEBI:64479"/>
        <dbReference type="ChEBI" id="CHEBI:78449"/>
        <dbReference type="ChEBI" id="CHEBI:83989"/>
        <dbReference type="ChEBI" id="CHEBI:138538"/>
        <dbReference type="EC" id="2.3.1.179"/>
    </reaction>
</comment>
<dbReference type="InterPro" id="IPR014030">
    <property type="entry name" value="Ketoacyl_synth_N"/>
</dbReference>
<evidence type="ECO:0000256" key="5">
    <source>
        <dbReference type="ARBA" id="ARBA00022516"/>
    </source>
</evidence>
<comment type="similarity">
    <text evidence="2 14 15">Belongs to the thiolase-like superfamily. Beta-ketoacyl-ACP synthases family.</text>
</comment>
<keyword evidence="8" id="KW-0443">Lipid metabolism</keyword>
<gene>
    <name evidence="17" type="ORF">GCM10011509_07160</name>
</gene>
<comment type="pathway">
    <text evidence="1 14">Lipid metabolism; fatty acid biosynthesis.</text>
</comment>
<evidence type="ECO:0000256" key="7">
    <source>
        <dbReference type="ARBA" id="ARBA00022832"/>
    </source>
</evidence>
<evidence type="ECO:0000259" key="16">
    <source>
        <dbReference type="PROSITE" id="PS52004"/>
    </source>
</evidence>
<evidence type="ECO:0000256" key="10">
    <source>
        <dbReference type="ARBA" id="ARBA00023315"/>
    </source>
</evidence>
<proteinExistence type="inferred from homology"/>
<sequence length="421" mass="43370">MSASHTQQPRRVVVTGLGATTPVGGSAPATWEAINAGRSGVRPLTQDWVAEHELPVTFAGSIHTSPADSGLAKVEIRRNDPSGQYALVAAREAWADAGSPEVEPERLGVAIGSGIGGVWTLLDQWEVMKAKGPRRVFPLTVPMLMPNGPAAAVSLDLSARAGAHCPVSACASGAEGMGLALEMIRSGRADVMVAGGTEAAIHPLPIAAFASMTALSNRNDEPERASRPYDVDRDGFVIAEGAGLMVLEAEEHAVARGATIYAEIVGAGMSSDAYHITAGEPEGAGAARAMQEAVADGGLSVEDIVHINAHATSTPVGDLAEAKAIRRAFGARADEIAVTATKSMTGHLLGAAGALEAVLTVQALHHRQVPATINLENKDPQIDLDVVTGTSRSLGDGDLAALNNSFGFGGVNVALAFRSWR</sequence>
<evidence type="ECO:0000256" key="14">
    <source>
        <dbReference type="PIRNR" id="PIRNR000447"/>
    </source>
</evidence>
<evidence type="ECO:0000256" key="15">
    <source>
        <dbReference type="RuleBase" id="RU003694"/>
    </source>
</evidence>
<protein>
    <recommendedName>
        <fullName evidence="4 14">3-oxoacyl-[acyl-carrier-protein] synthase 2</fullName>
        <ecNumber evidence="3 14">2.3.1.179</ecNumber>
    </recommendedName>
</protein>
<comment type="function">
    <text evidence="11 14">Involved in the type II fatty acid elongation cycle. Catalyzes the elongation of a wide range of acyl-ACP by the addition of two carbons from malonyl-ACP to an acyl acceptor. Can efficiently catalyze the conversion of palmitoleoyl-ACP (cis-hexadec-9-enoyl-ACP) to cis-vaccenoyl-ACP (cis-octadec-11-enoyl-ACP), an essential step in the thermal regulation of fatty acid composition.</text>
</comment>
<evidence type="ECO:0000256" key="4">
    <source>
        <dbReference type="ARBA" id="ARBA00014657"/>
    </source>
</evidence>
<evidence type="ECO:0000256" key="13">
    <source>
        <dbReference type="ARBA" id="ARBA00047659"/>
    </source>
</evidence>
<evidence type="ECO:0000256" key="1">
    <source>
        <dbReference type="ARBA" id="ARBA00005194"/>
    </source>
</evidence>
<dbReference type="Proteomes" id="UP000662111">
    <property type="component" value="Unassembled WGS sequence"/>
</dbReference>
<dbReference type="EMBL" id="BMLB01000002">
    <property type="protein sequence ID" value="GGK61366.1"/>
    <property type="molecule type" value="Genomic_DNA"/>
</dbReference>